<dbReference type="GO" id="GO:0097546">
    <property type="term" value="C:ciliary base"/>
    <property type="evidence" value="ECO:0007669"/>
    <property type="project" value="TreeGrafter"/>
</dbReference>
<reference evidence="12" key="1">
    <citation type="submission" date="2021-01" db="EMBL/GenBank/DDBJ databases">
        <authorList>
            <person name="Corre E."/>
            <person name="Pelletier E."/>
            <person name="Niang G."/>
            <person name="Scheremetjew M."/>
            <person name="Finn R."/>
            <person name="Kale V."/>
            <person name="Holt S."/>
            <person name="Cochrane G."/>
            <person name="Meng A."/>
            <person name="Brown T."/>
            <person name="Cohen L."/>
        </authorList>
    </citation>
    <scope>NUCLEOTIDE SEQUENCE</scope>
    <source>
        <strain evidence="12">CCMP722</strain>
    </source>
</reference>
<dbReference type="EMBL" id="HBFA01038530">
    <property type="protein sequence ID" value="CAD8689771.1"/>
    <property type="molecule type" value="Transcribed_RNA"/>
</dbReference>
<keyword evidence="8" id="KW-0966">Cell projection</keyword>
<organism evidence="12">
    <name type="scientific">Pyramimonas obovata</name>
    <dbReference type="NCBI Taxonomy" id="1411642"/>
    <lineage>
        <taxon>Eukaryota</taxon>
        <taxon>Viridiplantae</taxon>
        <taxon>Chlorophyta</taxon>
        <taxon>Pyramimonadophyceae</taxon>
        <taxon>Pyramimonadales</taxon>
        <taxon>Pyramimonadaceae</taxon>
        <taxon>Pyramimonas</taxon>
        <taxon>Pyramimonas incertae sedis</taxon>
    </lineage>
</organism>
<evidence type="ECO:0000256" key="7">
    <source>
        <dbReference type="ARBA" id="ARBA00023069"/>
    </source>
</evidence>
<dbReference type="GO" id="GO:0005930">
    <property type="term" value="C:axoneme"/>
    <property type="evidence" value="ECO:0007669"/>
    <property type="project" value="TreeGrafter"/>
</dbReference>
<evidence type="ECO:0000259" key="11">
    <source>
        <dbReference type="Pfam" id="PF11527"/>
    </source>
</evidence>
<evidence type="ECO:0000256" key="2">
    <source>
        <dbReference type="ARBA" id="ARBA00004496"/>
    </source>
</evidence>
<keyword evidence="5" id="KW-0963">Cytoplasm</keyword>
<dbReference type="InterPro" id="IPR023379">
    <property type="entry name" value="BART_dom"/>
</dbReference>
<comment type="similarity">
    <text evidence="3">Belongs to the CFAP36 family.</text>
</comment>
<protein>
    <recommendedName>
        <fullName evidence="4">Cilia- and flagella-associated protein 36</fullName>
    </recommendedName>
    <alternativeName>
        <fullName evidence="9">Coiled-coil domain-containing protein 104</fullName>
    </alternativeName>
</protein>
<evidence type="ECO:0000256" key="4">
    <source>
        <dbReference type="ARBA" id="ARBA00021815"/>
    </source>
</evidence>
<evidence type="ECO:0000256" key="6">
    <source>
        <dbReference type="ARBA" id="ARBA00023054"/>
    </source>
</evidence>
<dbReference type="PANTHER" id="PTHR21532">
    <property type="entry name" value="PHOSPHODIESTERASE HL"/>
    <property type="match status" value="1"/>
</dbReference>
<evidence type="ECO:0000256" key="5">
    <source>
        <dbReference type="ARBA" id="ARBA00022490"/>
    </source>
</evidence>
<gene>
    <name evidence="12" type="ORF">POBO1169_LOCUS19277</name>
</gene>
<dbReference type="AlphaFoldDB" id="A0A7S0RWK9"/>
<dbReference type="PANTHER" id="PTHR21532:SF0">
    <property type="entry name" value="CILIA- AND FLAGELLA-ASSOCIATED PROTEIN 36"/>
    <property type="match status" value="1"/>
</dbReference>
<evidence type="ECO:0000256" key="1">
    <source>
        <dbReference type="ARBA" id="ARBA00004138"/>
    </source>
</evidence>
<dbReference type="InterPro" id="IPR042541">
    <property type="entry name" value="BART_sf"/>
</dbReference>
<dbReference type="Pfam" id="PF11527">
    <property type="entry name" value="ARL2_Bind_BART"/>
    <property type="match status" value="1"/>
</dbReference>
<feature type="compositionally biased region" description="Acidic residues" evidence="10">
    <location>
        <begin position="129"/>
        <end position="141"/>
    </location>
</feature>
<keyword evidence="7" id="KW-0969">Cilium</keyword>
<evidence type="ECO:0000256" key="8">
    <source>
        <dbReference type="ARBA" id="ARBA00023273"/>
    </source>
</evidence>
<proteinExistence type="inferred from homology"/>
<evidence type="ECO:0000256" key="10">
    <source>
        <dbReference type="SAM" id="MobiDB-lite"/>
    </source>
</evidence>
<accession>A0A7S0RWK9</accession>
<comment type="subcellular location">
    <subcellularLocation>
        <location evidence="1">Cell projection</location>
        <location evidence="1">Cilium</location>
    </subcellularLocation>
    <subcellularLocation>
        <location evidence="2">Cytoplasm</location>
    </subcellularLocation>
</comment>
<feature type="domain" description="BART" evidence="11">
    <location>
        <begin position="16"/>
        <end position="118"/>
    </location>
</feature>
<evidence type="ECO:0000313" key="12">
    <source>
        <dbReference type="EMBL" id="CAD8689771.1"/>
    </source>
</evidence>
<dbReference type="Gene3D" id="1.20.1520.10">
    <property type="entry name" value="ADP-ribosylation factor-like 2-binding protein, domain"/>
    <property type="match status" value="1"/>
</dbReference>
<name>A0A7S0RWK9_9CHLO</name>
<dbReference type="InterPro" id="IPR038888">
    <property type="entry name" value="CFAP36"/>
</dbReference>
<feature type="compositionally biased region" description="Basic and acidic residues" evidence="10">
    <location>
        <begin position="142"/>
        <end position="155"/>
    </location>
</feature>
<evidence type="ECO:0000256" key="3">
    <source>
        <dbReference type="ARBA" id="ARBA00007460"/>
    </source>
</evidence>
<keyword evidence="6" id="KW-0175">Coiled coil</keyword>
<sequence>MSDSNYVPPPEDSSQSFLVKLVTFMSEDDFENSLNKFLGENASKVEFTPPEEEQKLGTYEIYQNYLKLVEAKFEGFLSVAGLTPEQFQEECVRLKKSDASAGRFLDALIASWDFEQFLLLVQDFLKGDTEEDPFDDNEEEEERGRSAHHEEDIDI</sequence>
<feature type="region of interest" description="Disordered" evidence="10">
    <location>
        <begin position="129"/>
        <end position="155"/>
    </location>
</feature>
<evidence type="ECO:0000256" key="9">
    <source>
        <dbReference type="ARBA" id="ARBA00031593"/>
    </source>
</evidence>